<reference evidence="1 2" key="1">
    <citation type="submission" date="2016-10" db="EMBL/GenBank/DDBJ databases">
        <authorList>
            <person name="de Groot N.N."/>
        </authorList>
    </citation>
    <scope>NUCLEOTIDE SEQUENCE [LARGE SCALE GENOMIC DNA]</scope>
    <source>
        <strain evidence="1 2">DSM 23310</strain>
    </source>
</reference>
<organism evidence="1 2">
    <name type="scientific">Tepidimicrobium xylanilyticum</name>
    <dbReference type="NCBI Taxonomy" id="1123352"/>
    <lineage>
        <taxon>Bacteria</taxon>
        <taxon>Bacillati</taxon>
        <taxon>Bacillota</taxon>
        <taxon>Tissierellia</taxon>
        <taxon>Tissierellales</taxon>
        <taxon>Tepidimicrobiaceae</taxon>
        <taxon>Tepidimicrobium</taxon>
    </lineage>
</organism>
<dbReference type="RefSeq" id="WP_093754924.1">
    <property type="nucleotide sequence ID" value="NZ_BSYN01000002.1"/>
</dbReference>
<gene>
    <name evidence="1" type="ORF">SAMN05660923_02918</name>
</gene>
<sequence length="61" mass="7215">MNNQYSKTKKQNLRNEMIEYIEDTLDAAENMGSLDFFTIELKVHNGRLDTNCTLKNRKNVY</sequence>
<protein>
    <submittedName>
        <fullName evidence="1">Uncharacterized protein</fullName>
    </submittedName>
</protein>
<dbReference type="EMBL" id="FNNG01000020">
    <property type="protein sequence ID" value="SDX78185.1"/>
    <property type="molecule type" value="Genomic_DNA"/>
</dbReference>
<dbReference type="AlphaFoldDB" id="A0A1H3EHW9"/>
<keyword evidence="2" id="KW-1185">Reference proteome</keyword>
<evidence type="ECO:0000313" key="1">
    <source>
        <dbReference type="EMBL" id="SDX78185.1"/>
    </source>
</evidence>
<accession>A0A1H3EHW9</accession>
<dbReference type="Proteomes" id="UP000198828">
    <property type="component" value="Unassembled WGS sequence"/>
</dbReference>
<evidence type="ECO:0000313" key="2">
    <source>
        <dbReference type="Proteomes" id="UP000198828"/>
    </source>
</evidence>
<proteinExistence type="predicted"/>
<dbReference type="OrthoDB" id="3053581at2"/>
<name>A0A1H3EHW9_9FIRM</name>